<keyword evidence="2" id="KW-0012">Acyltransferase</keyword>
<dbReference type="SUPFAM" id="SSF55729">
    <property type="entry name" value="Acyl-CoA N-acyltransferases (Nat)"/>
    <property type="match status" value="1"/>
</dbReference>
<protein>
    <submittedName>
        <fullName evidence="5">GNAT family N-acetyltransferase</fullName>
    </submittedName>
</protein>
<name>A0AAJ2NKQ3_ALKPS</name>
<dbReference type="PROSITE" id="PS51186">
    <property type="entry name" value="GNAT"/>
    <property type="match status" value="1"/>
</dbReference>
<gene>
    <name evidence="5" type="ORF">RYX45_05075</name>
</gene>
<comment type="similarity">
    <text evidence="3">Belongs to the acetyltransferase family. RimJ subfamily.</text>
</comment>
<dbReference type="PANTHER" id="PTHR43792">
    <property type="entry name" value="GNAT FAMILY, PUTATIVE (AFU_ORTHOLOGUE AFUA_3G00765)-RELATED-RELATED"/>
    <property type="match status" value="1"/>
</dbReference>
<dbReference type="PANTHER" id="PTHR43792:SF8">
    <property type="entry name" value="[RIBOSOMAL PROTEIN US5]-ALANINE N-ACETYLTRANSFERASE"/>
    <property type="match status" value="1"/>
</dbReference>
<evidence type="ECO:0000259" key="4">
    <source>
        <dbReference type="PROSITE" id="PS51186"/>
    </source>
</evidence>
<reference evidence="5" key="1">
    <citation type="submission" date="2023-10" db="EMBL/GenBank/DDBJ databases">
        <title>Screening of Alkalihalophilus pseudofirmusBZ-TG-HK211 and Its Alleviation of Salt Stress on Rapeseed Growth.</title>
        <authorList>
            <person name="Zhao B."/>
            <person name="Guo T."/>
        </authorList>
    </citation>
    <scope>NUCLEOTIDE SEQUENCE</scope>
    <source>
        <strain evidence="5">BZ-TG-HK211</strain>
    </source>
</reference>
<evidence type="ECO:0000313" key="5">
    <source>
        <dbReference type="EMBL" id="MDV2884541.1"/>
    </source>
</evidence>
<evidence type="ECO:0000313" key="6">
    <source>
        <dbReference type="Proteomes" id="UP001285636"/>
    </source>
</evidence>
<organism evidence="5 6">
    <name type="scientific">Alkalihalophilus pseudofirmus</name>
    <name type="common">Bacillus pseudofirmus</name>
    <dbReference type="NCBI Taxonomy" id="79885"/>
    <lineage>
        <taxon>Bacteria</taxon>
        <taxon>Bacillati</taxon>
        <taxon>Bacillota</taxon>
        <taxon>Bacilli</taxon>
        <taxon>Bacillales</taxon>
        <taxon>Bacillaceae</taxon>
        <taxon>Alkalihalophilus</taxon>
    </lineage>
</organism>
<dbReference type="InterPro" id="IPR000182">
    <property type="entry name" value="GNAT_dom"/>
</dbReference>
<accession>A0AAJ2NKQ3</accession>
<proteinExistence type="inferred from homology"/>
<feature type="domain" description="N-acetyltransferase" evidence="4">
    <location>
        <begin position="37"/>
        <end position="187"/>
    </location>
</feature>
<dbReference type="Gene3D" id="3.40.630.30">
    <property type="match status" value="1"/>
</dbReference>
<sequence>MNTIRRKAPKSFQTERLCLRAPLKEGDGIIINQAIIASIHELKPWLPFVQNIPTEDETERSWQTAYHKFNERDYFRYLIFTKERNEFIGVASFENVDWRIPKCEIGYWINTKYSGNGYMTETVQELIKIGINQMKFNLIEIRCESTNIKSRAIPEKLGVSLEGILKNEDRSADGSKLTETCIYSITT</sequence>
<dbReference type="RefSeq" id="WP_323466022.1">
    <property type="nucleotide sequence ID" value="NZ_CP144224.1"/>
</dbReference>
<dbReference type="Proteomes" id="UP001285636">
    <property type="component" value="Unassembled WGS sequence"/>
</dbReference>
<dbReference type="Pfam" id="PF13302">
    <property type="entry name" value="Acetyltransf_3"/>
    <property type="match status" value="1"/>
</dbReference>
<evidence type="ECO:0000256" key="2">
    <source>
        <dbReference type="ARBA" id="ARBA00023315"/>
    </source>
</evidence>
<dbReference type="EMBL" id="JAWJAY010000001">
    <property type="protein sequence ID" value="MDV2884541.1"/>
    <property type="molecule type" value="Genomic_DNA"/>
</dbReference>
<dbReference type="InterPro" id="IPR016181">
    <property type="entry name" value="Acyl_CoA_acyltransferase"/>
</dbReference>
<evidence type="ECO:0000256" key="3">
    <source>
        <dbReference type="ARBA" id="ARBA00038502"/>
    </source>
</evidence>
<evidence type="ECO:0000256" key="1">
    <source>
        <dbReference type="ARBA" id="ARBA00022679"/>
    </source>
</evidence>
<keyword evidence="1" id="KW-0808">Transferase</keyword>
<dbReference type="AlphaFoldDB" id="A0AAJ2NKQ3"/>
<comment type="caution">
    <text evidence="5">The sequence shown here is derived from an EMBL/GenBank/DDBJ whole genome shotgun (WGS) entry which is preliminary data.</text>
</comment>
<dbReference type="GO" id="GO:0016747">
    <property type="term" value="F:acyltransferase activity, transferring groups other than amino-acyl groups"/>
    <property type="evidence" value="ECO:0007669"/>
    <property type="project" value="InterPro"/>
</dbReference>
<dbReference type="InterPro" id="IPR051531">
    <property type="entry name" value="N-acetyltransferase"/>
</dbReference>